<gene>
    <name evidence="3" type="ORF">HKW67_17860</name>
</gene>
<feature type="signal peptide" evidence="2">
    <location>
        <begin position="1"/>
        <end position="19"/>
    </location>
</feature>
<dbReference type="AlphaFoldDB" id="A0A6M4IUL3"/>
<evidence type="ECO:0000313" key="4">
    <source>
        <dbReference type="Proteomes" id="UP000500938"/>
    </source>
</evidence>
<accession>A0A6M4IUL3</accession>
<keyword evidence="4" id="KW-1185">Reference proteome</keyword>
<name>A0A6M4IUL3_9BACT</name>
<evidence type="ECO:0000256" key="2">
    <source>
        <dbReference type="SAM" id="SignalP"/>
    </source>
</evidence>
<proteinExistence type="predicted"/>
<feature type="chain" id="PRO_5027038421" evidence="2">
    <location>
        <begin position="20"/>
        <end position="259"/>
    </location>
</feature>
<evidence type="ECO:0000256" key="1">
    <source>
        <dbReference type="SAM" id="MobiDB-lite"/>
    </source>
</evidence>
<dbReference type="EMBL" id="CP053085">
    <property type="protein sequence ID" value="QJR37247.1"/>
    <property type="molecule type" value="Genomic_DNA"/>
</dbReference>
<organism evidence="3 4">
    <name type="scientific">Gemmatimonas groenlandica</name>
    <dbReference type="NCBI Taxonomy" id="2732249"/>
    <lineage>
        <taxon>Bacteria</taxon>
        <taxon>Pseudomonadati</taxon>
        <taxon>Gemmatimonadota</taxon>
        <taxon>Gemmatimonadia</taxon>
        <taxon>Gemmatimonadales</taxon>
        <taxon>Gemmatimonadaceae</taxon>
        <taxon>Gemmatimonas</taxon>
    </lineage>
</organism>
<evidence type="ECO:0000313" key="3">
    <source>
        <dbReference type="EMBL" id="QJR37247.1"/>
    </source>
</evidence>
<dbReference type="RefSeq" id="WP_171226680.1">
    <property type="nucleotide sequence ID" value="NZ_CP053085.1"/>
</dbReference>
<feature type="region of interest" description="Disordered" evidence="1">
    <location>
        <begin position="124"/>
        <end position="143"/>
    </location>
</feature>
<protein>
    <submittedName>
        <fullName evidence="3">Nucleotide-binding protein</fullName>
    </submittedName>
</protein>
<dbReference type="PROSITE" id="PS51257">
    <property type="entry name" value="PROKAR_LIPOPROTEIN"/>
    <property type="match status" value="1"/>
</dbReference>
<reference evidence="3 4" key="1">
    <citation type="submission" date="2020-05" db="EMBL/GenBank/DDBJ databases">
        <title>Complete genome sequence of Gemmatimonas greenlandica TET16.</title>
        <authorList>
            <person name="Zeng Y."/>
        </authorList>
    </citation>
    <scope>NUCLEOTIDE SEQUENCE [LARGE SCALE GENOMIC DNA]</scope>
    <source>
        <strain evidence="3 4">TET16</strain>
    </source>
</reference>
<dbReference type="KEGG" id="ggr:HKW67_17860"/>
<sequence>MRWSGLLLPVVVFTAACSAGNEADAVQRDPALRAPAPAGAPSPATAKPLGHALTGTLVERIAVSPYVYLRLNTATGELWVAVLEAPLTVGAQVTVYNALLMEQFESKTLKRTFDRIYFGSLEAPGTQPTEMAGTDGEPTTMGAPPALDAQVAPVAKATGADARTIAELWTQKDRLANTVVSVRGTVVKYNAAVMGKNWIHLQDGSGDAAKGTHDITLTTLDDVTVGATVTMTGTVRLNRDVGAGYTFPVLIEDAKVVVK</sequence>
<keyword evidence="2" id="KW-0732">Signal</keyword>
<dbReference type="Proteomes" id="UP000500938">
    <property type="component" value="Chromosome"/>
</dbReference>